<dbReference type="PANTHER" id="PTHR42693:SF53">
    <property type="entry name" value="ENDO-4-O-SULFATASE"/>
    <property type="match status" value="1"/>
</dbReference>
<dbReference type="InterPro" id="IPR006311">
    <property type="entry name" value="TAT_signal"/>
</dbReference>
<keyword evidence="9" id="KW-1185">Reference proteome</keyword>
<evidence type="ECO:0000256" key="5">
    <source>
        <dbReference type="SAM" id="MobiDB-lite"/>
    </source>
</evidence>
<accession>A0A4Q0T4L1</accession>
<proteinExistence type="inferred from homology"/>
<organism evidence="8 9">
    <name type="scientific">Granulicella sibirica</name>
    <dbReference type="NCBI Taxonomy" id="2479048"/>
    <lineage>
        <taxon>Bacteria</taxon>
        <taxon>Pseudomonadati</taxon>
        <taxon>Acidobacteriota</taxon>
        <taxon>Terriglobia</taxon>
        <taxon>Terriglobales</taxon>
        <taxon>Acidobacteriaceae</taxon>
        <taxon>Granulicella</taxon>
    </lineage>
</organism>
<dbReference type="InterPro" id="IPR024607">
    <property type="entry name" value="Sulfatase_CS"/>
</dbReference>
<keyword evidence="3" id="KW-0378">Hydrolase</keyword>
<keyword evidence="6" id="KW-0732">Signal</keyword>
<dbReference type="OrthoDB" id="9762324at2"/>
<dbReference type="Proteomes" id="UP000289437">
    <property type="component" value="Unassembled WGS sequence"/>
</dbReference>
<dbReference type="AlphaFoldDB" id="A0A4Q0T4L1"/>
<feature type="chain" id="PRO_5020981092" evidence="6">
    <location>
        <begin position="23"/>
        <end position="527"/>
    </location>
</feature>
<protein>
    <submittedName>
        <fullName evidence="8">Steryl-sulfatase</fullName>
    </submittedName>
</protein>
<feature type="domain" description="Sulfatase N-terminal" evidence="7">
    <location>
        <begin position="36"/>
        <end position="404"/>
    </location>
</feature>
<evidence type="ECO:0000256" key="6">
    <source>
        <dbReference type="SAM" id="SignalP"/>
    </source>
</evidence>
<evidence type="ECO:0000259" key="7">
    <source>
        <dbReference type="Pfam" id="PF00884"/>
    </source>
</evidence>
<evidence type="ECO:0000256" key="2">
    <source>
        <dbReference type="ARBA" id="ARBA00022723"/>
    </source>
</evidence>
<dbReference type="SUPFAM" id="SSF53649">
    <property type="entry name" value="Alkaline phosphatase-like"/>
    <property type="match status" value="1"/>
</dbReference>
<evidence type="ECO:0000313" key="9">
    <source>
        <dbReference type="Proteomes" id="UP000289437"/>
    </source>
</evidence>
<dbReference type="Gene3D" id="3.40.720.10">
    <property type="entry name" value="Alkaline Phosphatase, subunit A"/>
    <property type="match status" value="1"/>
</dbReference>
<dbReference type="PROSITE" id="PS51318">
    <property type="entry name" value="TAT"/>
    <property type="match status" value="1"/>
</dbReference>
<keyword evidence="2" id="KW-0479">Metal-binding</keyword>
<feature type="region of interest" description="Disordered" evidence="5">
    <location>
        <begin position="453"/>
        <end position="483"/>
    </location>
</feature>
<dbReference type="EMBL" id="RDSM01000001">
    <property type="protein sequence ID" value="RXH56939.1"/>
    <property type="molecule type" value="Genomic_DNA"/>
</dbReference>
<dbReference type="Pfam" id="PF00884">
    <property type="entry name" value="Sulfatase"/>
    <property type="match status" value="1"/>
</dbReference>
<dbReference type="RefSeq" id="WP_128911187.1">
    <property type="nucleotide sequence ID" value="NZ_RDSM01000001.1"/>
</dbReference>
<evidence type="ECO:0000256" key="4">
    <source>
        <dbReference type="ARBA" id="ARBA00022837"/>
    </source>
</evidence>
<reference evidence="9" key="2">
    <citation type="submission" date="2019-02" db="EMBL/GenBank/DDBJ databases">
        <title>Granulicella sibirica sp. nov., a psychrotolerant acidobacterium isolated from an organic soil layer in forested tundra, West Siberia.</title>
        <authorList>
            <person name="Oshkin I.Y."/>
            <person name="Kulichevskaya I.S."/>
            <person name="Rijpstra W.I.C."/>
            <person name="Sinninghe Damste J.S."/>
            <person name="Rakitin A.L."/>
            <person name="Ravin N.V."/>
            <person name="Dedysh S.N."/>
        </authorList>
    </citation>
    <scope>NUCLEOTIDE SEQUENCE [LARGE SCALE GENOMIC DNA]</scope>
    <source>
        <strain evidence="9">AF10</strain>
    </source>
</reference>
<evidence type="ECO:0000313" key="8">
    <source>
        <dbReference type="EMBL" id="RXH56939.1"/>
    </source>
</evidence>
<sequence length="527" mass="57004">MPIDRRLFLQRFAAGTATFALAGLESFASTPSGKKPNIVVILSDDVGYGDLSCYGATHVHTPAIDAMASAGLRFTNAHSDAATCTPSRYAMLTGSYAWRHDGVQILPGDAKLLIQSNQSTIASVLKSAGYTTGLVGKWHIGLGDGKIDWNGEIKPGPCEVGFDDAFFFAATADRVPSVYIHNHRVVNLDPSDPIHVSYENKIGNEPTGKEDPELLKMKLSEGHDGTIIDGISRIGFMTGGKAARWKDEEMAATFTGNAVEFIEKNQHKPFLLYFTPSDIHVPRAPAPEFAGKNECGVRCDVISQLDWSVGRILDTLKRLHLDENTLVLFTSDNGPVVNDGYDDGSDRKLDGHKPAGPFRGGKYTIFEGGTTLPFIVRWTGHVKPGISDALVSQLDILASFAALVHQPVPAGTAEDSINMLPAMLGKSPKGRESLVEEAQVMGIREGKWKLIDRSQRPGAHPRPASLDLSGGSLERSLKGQPSYPTAPLELYDIAADPGETKNVAAQYPEIVERLRRKLADVRTQGHS</sequence>
<dbReference type="InterPro" id="IPR000917">
    <property type="entry name" value="Sulfatase_N"/>
</dbReference>
<dbReference type="InterPro" id="IPR017850">
    <property type="entry name" value="Alkaline_phosphatase_core_sf"/>
</dbReference>
<dbReference type="Gene3D" id="3.30.1120.10">
    <property type="match status" value="1"/>
</dbReference>
<dbReference type="PROSITE" id="PS00523">
    <property type="entry name" value="SULFATASE_1"/>
    <property type="match status" value="1"/>
</dbReference>
<keyword evidence="4" id="KW-0106">Calcium</keyword>
<evidence type="ECO:0000256" key="1">
    <source>
        <dbReference type="ARBA" id="ARBA00008779"/>
    </source>
</evidence>
<comment type="similarity">
    <text evidence="1">Belongs to the sulfatase family.</text>
</comment>
<feature type="signal peptide" evidence="6">
    <location>
        <begin position="1"/>
        <end position="22"/>
    </location>
</feature>
<evidence type="ECO:0000256" key="3">
    <source>
        <dbReference type="ARBA" id="ARBA00022801"/>
    </source>
</evidence>
<dbReference type="InterPro" id="IPR050738">
    <property type="entry name" value="Sulfatase"/>
</dbReference>
<dbReference type="GO" id="GO:0046872">
    <property type="term" value="F:metal ion binding"/>
    <property type="evidence" value="ECO:0007669"/>
    <property type="project" value="UniProtKB-KW"/>
</dbReference>
<dbReference type="PANTHER" id="PTHR42693">
    <property type="entry name" value="ARYLSULFATASE FAMILY MEMBER"/>
    <property type="match status" value="1"/>
</dbReference>
<dbReference type="GO" id="GO:0004065">
    <property type="term" value="F:arylsulfatase activity"/>
    <property type="evidence" value="ECO:0007669"/>
    <property type="project" value="TreeGrafter"/>
</dbReference>
<comment type="caution">
    <text evidence="8">The sequence shown here is derived from an EMBL/GenBank/DDBJ whole genome shotgun (WGS) entry which is preliminary data.</text>
</comment>
<dbReference type="CDD" id="cd16143">
    <property type="entry name" value="ARS_like"/>
    <property type="match status" value="1"/>
</dbReference>
<gene>
    <name evidence="8" type="ORF">GRAN_0249</name>
</gene>
<dbReference type="PROSITE" id="PS00149">
    <property type="entry name" value="SULFATASE_2"/>
    <property type="match status" value="1"/>
</dbReference>
<name>A0A4Q0T4L1_9BACT</name>
<reference evidence="8 9" key="1">
    <citation type="submission" date="2018-11" db="EMBL/GenBank/DDBJ databases">
        <authorList>
            <person name="Mardanov A.V."/>
            <person name="Ravin N.V."/>
            <person name="Dedysh S.N."/>
        </authorList>
    </citation>
    <scope>NUCLEOTIDE SEQUENCE [LARGE SCALE GENOMIC DNA]</scope>
    <source>
        <strain evidence="8 9">AF10</strain>
    </source>
</reference>